<accession>A0A4R3MGJ3</accession>
<dbReference type="Pfam" id="PF00702">
    <property type="entry name" value="Hydrolase"/>
    <property type="match status" value="1"/>
</dbReference>
<evidence type="ECO:0000256" key="3">
    <source>
        <dbReference type="ARBA" id="ARBA00006171"/>
    </source>
</evidence>
<dbReference type="Gene3D" id="3.40.50.1000">
    <property type="entry name" value="HAD superfamily/HAD-like"/>
    <property type="match status" value="1"/>
</dbReference>
<dbReference type="OrthoDB" id="9793014at2"/>
<dbReference type="SFLD" id="SFLDG01129">
    <property type="entry name" value="C1.5:_HAD__Beta-PGM__Phosphata"/>
    <property type="match status" value="1"/>
</dbReference>
<dbReference type="SFLD" id="SFLDS00003">
    <property type="entry name" value="Haloacid_Dehalogenase"/>
    <property type="match status" value="1"/>
</dbReference>
<name>A0A4R3MGJ3_9HYPH</name>
<dbReference type="Proteomes" id="UP000295678">
    <property type="component" value="Unassembled WGS sequence"/>
</dbReference>
<evidence type="ECO:0000256" key="1">
    <source>
        <dbReference type="ARBA" id="ARBA00000830"/>
    </source>
</evidence>
<dbReference type="SUPFAM" id="SSF56784">
    <property type="entry name" value="HAD-like"/>
    <property type="match status" value="1"/>
</dbReference>
<comment type="catalytic activity">
    <reaction evidence="1">
        <text>2-phosphoglycolate + H2O = glycolate + phosphate</text>
        <dbReference type="Rhea" id="RHEA:14369"/>
        <dbReference type="ChEBI" id="CHEBI:15377"/>
        <dbReference type="ChEBI" id="CHEBI:29805"/>
        <dbReference type="ChEBI" id="CHEBI:43474"/>
        <dbReference type="ChEBI" id="CHEBI:58033"/>
        <dbReference type="EC" id="3.1.3.18"/>
    </reaction>
</comment>
<dbReference type="EMBL" id="SMAK01000002">
    <property type="protein sequence ID" value="TCT12741.1"/>
    <property type="molecule type" value="Genomic_DNA"/>
</dbReference>
<comment type="caution">
    <text evidence="5">The sequence shown here is derived from an EMBL/GenBank/DDBJ whole genome shotgun (WGS) entry which is preliminary data.</text>
</comment>
<dbReference type="CDD" id="cd01427">
    <property type="entry name" value="HAD_like"/>
    <property type="match status" value="1"/>
</dbReference>
<evidence type="ECO:0000256" key="4">
    <source>
        <dbReference type="ARBA" id="ARBA00013078"/>
    </source>
</evidence>
<protein>
    <recommendedName>
        <fullName evidence="4">phosphoglycolate phosphatase</fullName>
        <ecNumber evidence="4">3.1.3.18</ecNumber>
    </recommendedName>
</protein>
<gene>
    <name evidence="5" type="ORF">EDC22_102427</name>
</gene>
<dbReference type="NCBIfam" id="TIGR01549">
    <property type="entry name" value="HAD-SF-IA-v1"/>
    <property type="match status" value="1"/>
</dbReference>
<keyword evidence="6" id="KW-1185">Reference proteome</keyword>
<dbReference type="AlphaFoldDB" id="A0A4R3MGJ3"/>
<evidence type="ECO:0000313" key="6">
    <source>
        <dbReference type="Proteomes" id="UP000295678"/>
    </source>
</evidence>
<dbReference type="RefSeq" id="WP_132805502.1">
    <property type="nucleotide sequence ID" value="NZ_SMAK01000002.1"/>
</dbReference>
<evidence type="ECO:0000256" key="2">
    <source>
        <dbReference type="ARBA" id="ARBA00004818"/>
    </source>
</evidence>
<dbReference type="InterPro" id="IPR023198">
    <property type="entry name" value="PGP-like_dom2"/>
</dbReference>
<dbReference type="InterPro" id="IPR023214">
    <property type="entry name" value="HAD_sf"/>
</dbReference>
<dbReference type="PANTHER" id="PTHR43434">
    <property type="entry name" value="PHOSPHOGLYCOLATE PHOSPHATASE"/>
    <property type="match status" value="1"/>
</dbReference>
<dbReference type="EC" id="3.1.3.18" evidence="4"/>
<proteinExistence type="inferred from homology"/>
<dbReference type="InterPro" id="IPR050155">
    <property type="entry name" value="HAD-like_hydrolase_sf"/>
</dbReference>
<organism evidence="5 6">
    <name type="scientific">Tepidamorphus gemmatus</name>
    <dbReference type="NCBI Taxonomy" id="747076"/>
    <lineage>
        <taxon>Bacteria</taxon>
        <taxon>Pseudomonadati</taxon>
        <taxon>Pseudomonadota</taxon>
        <taxon>Alphaproteobacteria</taxon>
        <taxon>Hyphomicrobiales</taxon>
        <taxon>Tepidamorphaceae</taxon>
        <taxon>Tepidamorphus</taxon>
    </lineage>
</organism>
<dbReference type="GO" id="GO:0006281">
    <property type="term" value="P:DNA repair"/>
    <property type="evidence" value="ECO:0007669"/>
    <property type="project" value="TreeGrafter"/>
</dbReference>
<evidence type="ECO:0000313" key="5">
    <source>
        <dbReference type="EMBL" id="TCT12741.1"/>
    </source>
</evidence>
<dbReference type="PANTHER" id="PTHR43434:SF1">
    <property type="entry name" value="PHOSPHOGLYCOLATE PHOSPHATASE"/>
    <property type="match status" value="1"/>
</dbReference>
<dbReference type="InterPro" id="IPR006439">
    <property type="entry name" value="HAD-SF_hydro_IA"/>
</dbReference>
<comment type="similarity">
    <text evidence="3">Belongs to the HAD-like hydrolase superfamily. CbbY/CbbZ/Gph/YieH family.</text>
</comment>
<comment type="pathway">
    <text evidence="2">Organic acid metabolism; glycolate biosynthesis; glycolate from 2-phosphoglycolate: step 1/1.</text>
</comment>
<dbReference type="GO" id="GO:0005829">
    <property type="term" value="C:cytosol"/>
    <property type="evidence" value="ECO:0007669"/>
    <property type="project" value="TreeGrafter"/>
</dbReference>
<reference evidence="5 6" key="1">
    <citation type="submission" date="2019-03" db="EMBL/GenBank/DDBJ databases">
        <title>Genomic Encyclopedia of Type Strains, Phase IV (KMG-IV): sequencing the most valuable type-strain genomes for metagenomic binning, comparative biology and taxonomic classification.</title>
        <authorList>
            <person name="Goeker M."/>
        </authorList>
    </citation>
    <scope>NUCLEOTIDE SEQUENCE [LARGE SCALE GENOMIC DNA]</scope>
    <source>
        <strain evidence="5 6">DSM 19345</strain>
    </source>
</reference>
<dbReference type="InterPro" id="IPR036412">
    <property type="entry name" value="HAD-like_sf"/>
</dbReference>
<sequence>MTPRGVLIDKDGTLIDCDATWGPVILHLAEELGGAERAEAMAEAAGLDTATGRLRAGSVFAAGSTRDLVALWWPDVDAARGLELARHIDTTCARMGPITSAPLFALEPFFRELERRGLAYGIATNDSLVSVRAFLETKGLAPLVPHVFGYDSVARPKPGPDMVHAFCDAARLTPDCVAVVGDNVHDLEMARAAGAGWAIAVLSGNGGLADLEPLADVVLASIEALPDWIDAGCPAGVWG</sequence>
<dbReference type="GO" id="GO:0008967">
    <property type="term" value="F:phosphoglycolate phosphatase activity"/>
    <property type="evidence" value="ECO:0007669"/>
    <property type="project" value="UniProtKB-EC"/>
</dbReference>
<dbReference type="Gene3D" id="1.10.150.240">
    <property type="entry name" value="Putative phosphatase, domain 2"/>
    <property type="match status" value="1"/>
</dbReference>